<accession>A0A849PAP8</accession>
<comment type="similarity">
    <text evidence="4">Belongs to the cyclic nucleotide phosphodiesterase class-III family.</text>
</comment>
<dbReference type="AlphaFoldDB" id="A0A849PAP8"/>
<evidence type="ECO:0000256" key="4">
    <source>
        <dbReference type="ARBA" id="ARBA00025742"/>
    </source>
</evidence>
<reference evidence="6 7" key="1">
    <citation type="submission" date="2020-05" db="EMBL/GenBank/DDBJ databases">
        <authorList>
            <person name="Niu N."/>
        </authorList>
    </citation>
    <scope>NUCLEOTIDE SEQUENCE [LARGE SCALE GENOMIC DNA]</scope>
    <source>
        <strain evidence="6 7">3340-03</strain>
    </source>
</reference>
<dbReference type="InterPro" id="IPR050884">
    <property type="entry name" value="CNP_phosphodiesterase-III"/>
</dbReference>
<dbReference type="PANTHER" id="PTHR42988:SF2">
    <property type="entry name" value="CYCLIC NUCLEOTIDE PHOSPHODIESTERASE CBUA0032-RELATED"/>
    <property type="match status" value="1"/>
</dbReference>
<evidence type="ECO:0000256" key="3">
    <source>
        <dbReference type="ARBA" id="ARBA00023004"/>
    </source>
</evidence>
<dbReference type="Pfam" id="PF00149">
    <property type="entry name" value="Metallophos"/>
    <property type="match status" value="1"/>
</dbReference>
<keyword evidence="1" id="KW-0479">Metal-binding</keyword>
<dbReference type="Proteomes" id="UP000537862">
    <property type="component" value="Unassembled WGS sequence"/>
</dbReference>
<keyword evidence="2" id="KW-0378">Hydrolase</keyword>
<dbReference type="Gene3D" id="3.60.21.10">
    <property type="match status" value="1"/>
</dbReference>
<evidence type="ECO:0000256" key="1">
    <source>
        <dbReference type="ARBA" id="ARBA00022723"/>
    </source>
</evidence>
<organism evidence="6 7">
    <name type="scientific">Pelistega suis</name>
    <dbReference type="NCBI Taxonomy" id="1631957"/>
    <lineage>
        <taxon>Bacteria</taxon>
        <taxon>Pseudomonadati</taxon>
        <taxon>Pseudomonadota</taxon>
        <taxon>Betaproteobacteria</taxon>
        <taxon>Burkholderiales</taxon>
        <taxon>Alcaligenaceae</taxon>
        <taxon>Pelistega</taxon>
    </lineage>
</organism>
<keyword evidence="7" id="KW-1185">Reference proteome</keyword>
<keyword evidence="3" id="KW-0408">Iron</keyword>
<comment type="caution">
    <text evidence="6">The sequence shown here is derived from an EMBL/GenBank/DDBJ whole genome shotgun (WGS) entry which is preliminary data.</text>
</comment>
<evidence type="ECO:0000313" key="7">
    <source>
        <dbReference type="Proteomes" id="UP000537862"/>
    </source>
</evidence>
<name>A0A849PAP8_9BURK</name>
<dbReference type="EMBL" id="JABGBN010000012">
    <property type="protein sequence ID" value="NOL52568.1"/>
    <property type="molecule type" value="Genomic_DNA"/>
</dbReference>
<evidence type="ECO:0000259" key="5">
    <source>
        <dbReference type="Pfam" id="PF00149"/>
    </source>
</evidence>
<dbReference type="InterPro" id="IPR029052">
    <property type="entry name" value="Metallo-depent_PP-like"/>
</dbReference>
<proteinExistence type="inferred from homology"/>
<feature type="domain" description="Calcineurin-like phosphoesterase" evidence="5">
    <location>
        <begin position="21"/>
        <end position="95"/>
    </location>
</feature>
<dbReference type="RefSeq" id="WP_171681256.1">
    <property type="nucleotide sequence ID" value="NZ_JABGBN010000012.1"/>
</dbReference>
<dbReference type="InterPro" id="IPR004843">
    <property type="entry name" value="Calcineurin-like_PHP"/>
</dbReference>
<protein>
    <recommendedName>
        <fullName evidence="5">Calcineurin-like phosphoesterase domain-containing protein</fullName>
    </recommendedName>
</protein>
<dbReference type="GO" id="GO:0046872">
    <property type="term" value="F:metal ion binding"/>
    <property type="evidence" value="ECO:0007669"/>
    <property type="project" value="UniProtKB-KW"/>
</dbReference>
<evidence type="ECO:0000256" key="2">
    <source>
        <dbReference type="ARBA" id="ARBA00022801"/>
    </source>
</evidence>
<gene>
    <name evidence="6" type="ORF">HKX39_10360</name>
</gene>
<evidence type="ECO:0000313" key="6">
    <source>
        <dbReference type="EMBL" id="NOL52568.1"/>
    </source>
</evidence>
<sequence length="170" mass="19074">MYYTVKIGEVRLIALDTTIKDKHFGGLSEEQLNWLEKTLRQYADETTIIAMHHPPFQTLIGHMDKISLAYGGNRLHDLVKDNAQVKRVICGHLHRAIDMGFAGAIASTTPSVAHQVVLDISPDAASCWNLEPPAYKIYVHQPNVEVLSYIAYVNDYEGPYPFHEGGKLID</sequence>
<dbReference type="PANTHER" id="PTHR42988">
    <property type="entry name" value="PHOSPHOHYDROLASE"/>
    <property type="match status" value="1"/>
</dbReference>
<dbReference type="SUPFAM" id="SSF56300">
    <property type="entry name" value="Metallo-dependent phosphatases"/>
    <property type="match status" value="1"/>
</dbReference>
<dbReference type="GO" id="GO:0016787">
    <property type="term" value="F:hydrolase activity"/>
    <property type="evidence" value="ECO:0007669"/>
    <property type="project" value="UniProtKB-KW"/>
</dbReference>